<evidence type="ECO:0000256" key="1">
    <source>
        <dbReference type="ARBA" id="ARBA00008007"/>
    </source>
</evidence>
<dbReference type="PANTHER" id="PTHR47505">
    <property type="entry name" value="DNA UTILIZATION PROTEIN YHGH"/>
    <property type="match status" value="1"/>
</dbReference>
<evidence type="ECO:0000313" key="4">
    <source>
        <dbReference type="EMBL" id="ODN69100.1"/>
    </source>
</evidence>
<name>A0A1E3GYG3_9HYPH</name>
<dbReference type="SUPFAM" id="SSF53271">
    <property type="entry name" value="PRTase-like"/>
    <property type="match status" value="1"/>
</dbReference>
<dbReference type="InterPro" id="IPR000836">
    <property type="entry name" value="PRTase_dom"/>
</dbReference>
<evidence type="ECO:0000313" key="5">
    <source>
        <dbReference type="Proteomes" id="UP000094622"/>
    </source>
</evidence>
<dbReference type="Pfam" id="PF00156">
    <property type="entry name" value="Pribosyltran"/>
    <property type="match status" value="1"/>
</dbReference>
<dbReference type="PANTHER" id="PTHR47505:SF1">
    <property type="entry name" value="DNA UTILIZATION PROTEIN YHGH"/>
    <property type="match status" value="1"/>
</dbReference>
<dbReference type="InterPro" id="IPR051910">
    <property type="entry name" value="ComF/GntX_DNA_util-trans"/>
</dbReference>
<proteinExistence type="inferred from homology"/>
<dbReference type="EMBL" id="MCRJ01000110">
    <property type="protein sequence ID" value="ODN69100.1"/>
    <property type="molecule type" value="Genomic_DNA"/>
</dbReference>
<organism evidence="4 5">
    <name type="scientific">Methylobrevis pamukkalensis</name>
    <dbReference type="NCBI Taxonomy" id="1439726"/>
    <lineage>
        <taxon>Bacteria</taxon>
        <taxon>Pseudomonadati</taxon>
        <taxon>Pseudomonadota</taxon>
        <taxon>Alphaproteobacteria</taxon>
        <taxon>Hyphomicrobiales</taxon>
        <taxon>Pleomorphomonadaceae</taxon>
        <taxon>Methylobrevis</taxon>
    </lineage>
</organism>
<dbReference type="AlphaFoldDB" id="A0A1E3GYG3"/>
<gene>
    <name evidence="4" type="ORF">A6302_03605</name>
</gene>
<dbReference type="CDD" id="cd06223">
    <property type="entry name" value="PRTases_typeI"/>
    <property type="match status" value="1"/>
</dbReference>
<dbReference type="PATRIC" id="fig|1439726.3.peg.3799"/>
<evidence type="ECO:0000259" key="2">
    <source>
        <dbReference type="Pfam" id="PF00156"/>
    </source>
</evidence>
<accession>A0A1E3GYG3</accession>
<sequence>MIWRMAGLPAADGPDGGEPPADDLGRRLIGLARRGARGLVSGLVDMALPPSCPLCRSLTASVGGLCPACWGQIRFIERPYCERLGTPFPYDLGAGALSAPAIADPPVFDRLRAVAIFDGGARDLVHDLKYRDRTDLAPMMGGLMARAGRDLLADADVIVPVPLHPFRLWQRRFNQAALLGAEIGRAAGVAVLPDGLRRVRRTRRQVGLERRERLDNMRGAFALARPEAVAGRRVLLVDDVYTTGATVESVTRILRRGKAARVDVLVFARVVAAGTS</sequence>
<dbReference type="Pfam" id="PF18912">
    <property type="entry name" value="DZR_2"/>
    <property type="match status" value="1"/>
</dbReference>
<protein>
    <submittedName>
        <fullName evidence="4">DNA utilization protein GntX</fullName>
    </submittedName>
</protein>
<reference evidence="4 5" key="1">
    <citation type="submission" date="2016-07" db="EMBL/GenBank/DDBJ databases">
        <title>Draft Genome Sequence of Methylobrevis pamukkalensis PK2.</title>
        <authorList>
            <person name="Vasilenko O.V."/>
            <person name="Doronina N.V."/>
            <person name="Shmareva M.N."/>
            <person name="Tarlachkov S.V."/>
            <person name="Mustakhimov I."/>
            <person name="Trotsenko Y.A."/>
        </authorList>
    </citation>
    <scope>NUCLEOTIDE SEQUENCE [LARGE SCALE GENOMIC DNA]</scope>
    <source>
        <strain evidence="4 5">PK2</strain>
    </source>
</reference>
<comment type="similarity">
    <text evidence="1">Belongs to the ComF/GntX family.</text>
</comment>
<feature type="domain" description="Phosphoribosyltransferase" evidence="2">
    <location>
        <begin position="224"/>
        <end position="268"/>
    </location>
</feature>
<comment type="caution">
    <text evidence="4">The sequence shown here is derived from an EMBL/GenBank/DDBJ whole genome shotgun (WGS) entry which is preliminary data.</text>
</comment>
<dbReference type="InterPro" id="IPR044005">
    <property type="entry name" value="DZR_2"/>
</dbReference>
<dbReference type="Proteomes" id="UP000094622">
    <property type="component" value="Unassembled WGS sequence"/>
</dbReference>
<dbReference type="InterPro" id="IPR029057">
    <property type="entry name" value="PRTase-like"/>
</dbReference>
<evidence type="ECO:0000259" key="3">
    <source>
        <dbReference type="Pfam" id="PF18912"/>
    </source>
</evidence>
<feature type="domain" description="Double zinc ribbon" evidence="3">
    <location>
        <begin position="43"/>
        <end position="91"/>
    </location>
</feature>
<dbReference type="Gene3D" id="3.40.50.2020">
    <property type="match status" value="1"/>
</dbReference>
<keyword evidence="5" id="KW-1185">Reference proteome</keyword>